<dbReference type="OrthoDB" id="6434433at2759"/>
<dbReference type="InterPro" id="IPR009721">
    <property type="entry name" value="O-acyltransferase_WSD1_C"/>
</dbReference>
<keyword evidence="1" id="KW-0175">Coiled coil</keyword>
<accession>A0A8X6T547</accession>
<evidence type="ECO:0000259" key="3">
    <source>
        <dbReference type="Pfam" id="PF06974"/>
    </source>
</evidence>
<reference evidence="4" key="1">
    <citation type="submission" date="2020-08" db="EMBL/GenBank/DDBJ databases">
        <title>Multicomponent nature underlies the extraordinary mechanical properties of spider dragline silk.</title>
        <authorList>
            <person name="Kono N."/>
            <person name="Nakamura H."/>
            <person name="Mori M."/>
            <person name="Yoshida Y."/>
            <person name="Ohtoshi R."/>
            <person name="Malay A.D."/>
            <person name="Moran D.A.P."/>
            <person name="Tomita M."/>
            <person name="Numata K."/>
            <person name="Arakawa K."/>
        </authorList>
    </citation>
    <scope>NUCLEOTIDE SEQUENCE</scope>
</reference>
<feature type="domain" description="O-acyltransferase WSD1 C-terminal" evidence="3">
    <location>
        <begin position="45"/>
        <end position="124"/>
    </location>
</feature>
<keyword evidence="5" id="KW-1185">Reference proteome</keyword>
<dbReference type="AlphaFoldDB" id="A0A8X6T547"/>
<gene>
    <name evidence="4" type="primary">AVEN_275306_1</name>
    <name evidence="4" type="ORF">NPIL_33321</name>
</gene>
<organism evidence="4 5">
    <name type="scientific">Nephila pilipes</name>
    <name type="common">Giant wood spider</name>
    <name type="synonym">Nephila maculata</name>
    <dbReference type="NCBI Taxonomy" id="299642"/>
    <lineage>
        <taxon>Eukaryota</taxon>
        <taxon>Metazoa</taxon>
        <taxon>Ecdysozoa</taxon>
        <taxon>Arthropoda</taxon>
        <taxon>Chelicerata</taxon>
        <taxon>Arachnida</taxon>
        <taxon>Araneae</taxon>
        <taxon>Araneomorphae</taxon>
        <taxon>Entelegynae</taxon>
        <taxon>Araneoidea</taxon>
        <taxon>Nephilidae</taxon>
        <taxon>Nephila</taxon>
    </lineage>
</organism>
<name>A0A8X6T547_NEPPI</name>
<evidence type="ECO:0000313" key="4">
    <source>
        <dbReference type="EMBL" id="GFS74136.1"/>
    </source>
</evidence>
<protein>
    <submittedName>
        <fullName evidence="4">DUF1298 domain-containing protein</fullName>
    </submittedName>
</protein>
<feature type="region of interest" description="Disordered" evidence="2">
    <location>
        <begin position="286"/>
        <end position="314"/>
    </location>
</feature>
<evidence type="ECO:0000256" key="2">
    <source>
        <dbReference type="SAM" id="MobiDB-lite"/>
    </source>
</evidence>
<feature type="compositionally biased region" description="Basic and acidic residues" evidence="2">
    <location>
        <begin position="305"/>
        <end position="314"/>
    </location>
</feature>
<dbReference type="Proteomes" id="UP000887013">
    <property type="component" value="Unassembled WGS sequence"/>
</dbReference>
<comment type="caution">
    <text evidence="4">The sequence shown here is derived from an EMBL/GenBank/DDBJ whole genome shotgun (WGS) entry which is preliminary data.</text>
</comment>
<dbReference type="Pfam" id="PF06974">
    <property type="entry name" value="WS_DGAT_C"/>
    <property type="match status" value="1"/>
</dbReference>
<evidence type="ECO:0000256" key="1">
    <source>
        <dbReference type="SAM" id="Coils"/>
    </source>
</evidence>
<dbReference type="EMBL" id="BMAW01096302">
    <property type="protein sequence ID" value="GFS74136.1"/>
    <property type="molecule type" value="Genomic_DNA"/>
</dbReference>
<sequence length="314" mass="35474">MFVSWSAVKSEIILKAFKNIGLSNNIDGIEDINVLKKMGRGSQWSRSPATVVLANVPGPEDILSLGSKKLKKIIFWMSPRPEIPVVFSVISYAGSIQLSVSADKMVVTQPHLLVKEFVMELKRLSHLLARRRIPGEHRRRSHFTEERRLAEIINPPDGELQQKLHSVQEEIHAVTLQLNKLLGEAKPCGPHEAKLLQTLEELKEEFSELMRELRRRKSLADGIVLNNQDEDMDGELRRRPRRLTLTTPGRRASLNTMMASTTRPLATPTISHHAFVVSTPNLQAAEDFSPTSQSRPGYLQVAQERSGRRKSDFN</sequence>
<evidence type="ECO:0000313" key="5">
    <source>
        <dbReference type="Proteomes" id="UP000887013"/>
    </source>
</evidence>
<proteinExistence type="predicted"/>
<feature type="coiled-coil region" evidence="1">
    <location>
        <begin position="192"/>
        <end position="219"/>
    </location>
</feature>